<keyword evidence="3" id="KW-0285">Flavoprotein</keyword>
<dbReference type="Pfam" id="PF04205">
    <property type="entry name" value="FMN_bind"/>
    <property type="match status" value="1"/>
</dbReference>
<dbReference type="InterPro" id="IPR007329">
    <property type="entry name" value="FMN-bd"/>
</dbReference>
<evidence type="ECO:0000313" key="9">
    <source>
        <dbReference type="Proteomes" id="UP000475249"/>
    </source>
</evidence>
<keyword evidence="4" id="KW-0288">FMN</keyword>
<feature type="signal peptide" evidence="6">
    <location>
        <begin position="1"/>
        <end position="21"/>
    </location>
</feature>
<name>A0A6L9EDT8_9FLAO</name>
<dbReference type="GO" id="GO:0022900">
    <property type="term" value="P:electron transport chain"/>
    <property type="evidence" value="ECO:0007669"/>
    <property type="project" value="InterPro"/>
</dbReference>
<evidence type="ECO:0000256" key="5">
    <source>
        <dbReference type="ARBA" id="ARBA00022982"/>
    </source>
</evidence>
<dbReference type="GO" id="GO:0010181">
    <property type="term" value="F:FMN binding"/>
    <property type="evidence" value="ECO:0007669"/>
    <property type="project" value="InterPro"/>
</dbReference>
<evidence type="ECO:0000259" key="7">
    <source>
        <dbReference type="SMART" id="SM00900"/>
    </source>
</evidence>
<dbReference type="EMBL" id="WXYO01000005">
    <property type="protein sequence ID" value="NAS12870.1"/>
    <property type="molecule type" value="Genomic_DNA"/>
</dbReference>
<keyword evidence="9" id="KW-1185">Reference proteome</keyword>
<evidence type="ECO:0000256" key="2">
    <source>
        <dbReference type="ARBA" id="ARBA00022553"/>
    </source>
</evidence>
<dbReference type="PANTHER" id="PTHR36118:SF1">
    <property type="entry name" value="ION-TRANSLOCATING OXIDOREDUCTASE COMPLEX SUBUNIT G"/>
    <property type="match status" value="1"/>
</dbReference>
<gene>
    <name evidence="8" type="ORF">GTQ38_12700</name>
</gene>
<dbReference type="PROSITE" id="PS51257">
    <property type="entry name" value="PROKAR_LIPOPROTEIN"/>
    <property type="match status" value="1"/>
</dbReference>
<proteinExistence type="predicted"/>
<dbReference type="SMART" id="SM00900">
    <property type="entry name" value="FMN_bind"/>
    <property type="match status" value="1"/>
</dbReference>
<feature type="domain" description="FMN-binding" evidence="7">
    <location>
        <begin position="122"/>
        <end position="219"/>
    </location>
</feature>
<evidence type="ECO:0000313" key="8">
    <source>
        <dbReference type="EMBL" id="NAS12870.1"/>
    </source>
</evidence>
<accession>A0A6L9EDT8</accession>
<dbReference type="GO" id="GO:0005886">
    <property type="term" value="C:plasma membrane"/>
    <property type="evidence" value="ECO:0007669"/>
    <property type="project" value="InterPro"/>
</dbReference>
<protein>
    <submittedName>
        <fullName evidence="8">FMN-binding protein</fullName>
    </submittedName>
</protein>
<dbReference type="InterPro" id="IPR010209">
    <property type="entry name" value="Ion_transpt_RnfG/RsxG"/>
</dbReference>
<dbReference type="Proteomes" id="UP000475249">
    <property type="component" value="Unassembled WGS sequence"/>
</dbReference>
<evidence type="ECO:0000256" key="1">
    <source>
        <dbReference type="ARBA" id="ARBA00022448"/>
    </source>
</evidence>
<keyword evidence="5" id="KW-0249">Electron transport</keyword>
<feature type="chain" id="PRO_5027041217" evidence="6">
    <location>
        <begin position="22"/>
        <end position="227"/>
    </location>
</feature>
<organism evidence="8 9">
    <name type="scientific">Poritiphilus flavus</name>
    <dbReference type="NCBI Taxonomy" id="2697053"/>
    <lineage>
        <taxon>Bacteria</taxon>
        <taxon>Pseudomonadati</taxon>
        <taxon>Bacteroidota</taxon>
        <taxon>Flavobacteriia</taxon>
        <taxon>Flavobacteriales</taxon>
        <taxon>Flavobacteriaceae</taxon>
        <taxon>Poritiphilus</taxon>
    </lineage>
</organism>
<evidence type="ECO:0000256" key="3">
    <source>
        <dbReference type="ARBA" id="ARBA00022630"/>
    </source>
</evidence>
<reference evidence="8 9" key="1">
    <citation type="submission" date="2020-01" db="EMBL/GenBank/DDBJ databases">
        <title>Bacteria diversity of Porities sp.</title>
        <authorList>
            <person name="Wang G."/>
        </authorList>
    </citation>
    <scope>NUCLEOTIDE SEQUENCE [LARGE SCALE GENOMIC DNA]</scope>
    <source>
        <strain evidence="8 9">R33</strain>
    </source>
</reference>
<keyword evidence="6" id="KW-0732">Signal</keyword>
<evidence type="ECO:0000256" key="4">
    <source>
        <dbReference type="ARBA" id="ARBA00022643"/>
    </source>
</evidence>
<dbReference type="GO" id="GO:0009055">
    <property type="term" value="F:electron transfer activity"/>
    <property type="evidence" value="ECO:0007669"/>
    <property type="project" value="InterPro"/>
</dbReference>
<dbReference type="AlphaFoldDB" id="A0A6L9EDT8"/>
<dbReference type="PANTHER" id="PTHR36118">
    <property type="entry name" value="ION-TRANSLOCATING OXIDOREDUCTASE COMPLEX SUBUNIT G"/>
    <property type="match status" value="1"/>
</dbReference>
<sequence length="227" mass="24484">MNTNIKLCLFGLLTAALTLSAGCKEKKVEKPVSETVEVPVKAVPKTLKQVGDFASLSFASIDEASDQLSFLLVDSQGVVQNSDMDAALRQYRSLTSSKVVDSWPVFELKNSNEAIVTVQGEGYIGRIWATVLVGKASGKIKKIALGHLAESETHGAKMTRSSFQDQFVGKLVNNQDQTFGFRQDGTIVADGPQMVDGISGATVTSRAVVNMLNSGIERYSEYLANEE</sequence>
<comment type="caution">
    <text evidence="8">The sequence shown here is derived from an EMBL/GenBank/DDBJ whole genome shotgun (WGS) entry which is preliminary data.</text>
</comment>
<keyword evidence="2" id="KW-0597">Phosphoprotein</keyword>
<evidence type="ECO:0000256" key="6">
    <source>
        <dbReference type="SAM" id="SignalP"/>
    </source>
</evidence>
<dbReference type="RefSeq" id="WP_161435894.1">
    <property type="nucleotide sequence ID" value="NZ_WXYO01000005.1"/>
</dbReference>
<keyword evidence="1" id="KW-0813">Transport</keyword>